<feature type="binding site" description="in other chain" evidence="9">
    <location>
        <begin position="115"/>
        <end position="123"/>
    </location>
    <ligand>
        <name>5-phospho-alpha-D-ribose 1-diphosphate</name>
        <dbReference type="ChEBI" id="CHEBI:58017"/>
        <note>ligand shared between dimeric partners</note>
    </ligand>
</feature>
<feature type="domain" description="Phosphoribosyltransferase" evidence="10">
    <location>
        <begin position="57"/>
        <end position="153"/>
    </location>
</feature>
<comment type="pathway">
    <text evidence="1">Pyrimidine metabolism; UMP biosynthesis via de novo pathway; UMP from orotate: step 2/2.</text>
</comment>
<dbReference type="AlphaFoldDB" id="A0A2I7N4N1"/>
<evidence type="ECO:0000313" key="11">
    <source>
        <dbReference type="EMBL" id="AUR51419.1"/>
    </source>
</evidence>
<dbReference type="PANTHER" id="PTHR19278">
    <property type="entry name" value="OROTATE PHOSPHORIBOSYLTRANSFERASE"/>
    <property type="match status" value="1"/>
</dbReference>
<dbReference type="KEGG" id="nba:CUN60_03605"/>
<dbReference type="InterPro" id="IPR023031">
    <property type="entry name" value="OPRT"/>
</dbReference>
<dbReference type="InterPro" id="IPR004467">
    <property type="entry name" value="Or_phspho_trans_dom"/>
</dbReference>
<keyword evidence="5" id="KW-0210">Decarboxylase</keyword>
<comment type="subunit">
    <text evidence="9">Homodimer.</text>
</comment>
<dbReference type="PANTHER" id="PTHR19278:SF9">
    <property type="entry name" value="URIDINE 5'-MONOPHOSPHATE SYNTHASE"/>
    <property type="match status" value="1"/>
</dbReference>
<comment type="function">
    <text evidence="9">Catalyzes the transfer of a ribosyl phosphate group from 5-phosphoribose 1-diphosphate to orotate, leading to the formation of orotidine monophosphate (OMP).</text>
</comment>
<keyword evidence="9" id="KW-0460">Magnesium</keyword>
<keyword evidence="3 9" id="KW-0328">Glycosyltransferase</keyword>
<sequence length="195" mass="21680">MLEKLILDMYDVGMIKFGEFTLKSGKQSYVYADIRTAISHPTIFTTLCDLLYSKMTGLNYDLICGVPYSALTFASGIAYAHKIPMLLKRKEAKDYGTKKILEGNYKSGDRCLIIEDVITTGMSISETTTVIEEAGVKVSDIVCFVDRNQGGRERMQSQGYTLHSIIDLYQLIDILLEHGKISTEDKAKAVALIGV</sequence>
<comment type="catalytic activity">
    <reaction evidence="9">
        <text>orotidine 5'-phosphate + diphosphate = orotate + 5-phospho-alpha-D-ribose 1-diphosphate</text>
        <dbReference type="Rhea" id="RHEA:10380"/>
        <dbReference type="ChEBI" id="CHEBI:30839"/>
        <dbReference type="ChEBI" id="CHEBI:33019"/>
        <dbReference type="ChEBI" id="CHEBI:57538"/>
        <dbReference type="ChEBI" id="CHEBI:58017"/>
        <dbReference type="EC" id="2.4.2.10"/>
    </reaction>
</comment>
<feature type="binding site" evidence="9">
    <location>
        <position position="93"/>
    </location>
    <ligand>
        <name>5-phospho-alpha-D-ribose 1-diphosphate</name>
        <dbReference type="ChEBI" id="CHEBI:58017"/>
        <note>ligand shared between dimeric partners</note>
    </ligand>
</feature>
<dbReference type="GO" id="GO:0004588">
    <property type="term" value="F:orotate phosphoribosyltransferase activity"/>
    <property type="evidence" value="ECO:0007669"/>
    <property type="project" value="UniProtKB-UniRule"/>
</dbReference>
<feature type="binding site" description="in other chain" evidence="9">
    <location>
        <position position="90"/>
    </location>
    <ligand>
        <name>5-phospho-alpha-D-ribose 1-diphosphate</name>
        <dbReference type="ChEBI" id="CHEBI:58017"/>
        <note>ligand shared between dimeric partners</note>
    </ligand>
</feature>
<feature type="binding site" evidence="9">
    <location>
        <position position="147"/>
    </location>
    <ligand>
        <name>orotate</name>
        <dbReference type="ChEBI" id="CHEBI:30839"/>
    </ligand>
</feature>
<organism evidence="11 12">
    <name type="scientific">Aquella oligotrophica</name>
    <dbReference type="NCBI Taxonomy" id="2067065"/>
    <lineage>
        <taxon>Bacteria</taxon>
        <taxon>Pseudomonadati</taxon>
        <taxon>Pseudomonadota</taxon>
        <taxon>Betaproteobacteria</taxon>
        <taxon>Neisseriales</taxon>
        <taxon>Neisseriaceae</taxon>
        <taxon>Aquella</taxon>
    </lineage>
</organism>
<keyword evidence="6 9" id="KW-0665">Pyrimidine biosynthesis</keyword>
<evidence type="ECO:0000256" key="8">
    <source>
        <dbReference type="ARBA" id="ARBA00023268"/>
    </source>
</evidence>
<dbReference type="NCBIfam" id="TIGR00336">
    <property type="entry name" value="pyrE"/>
    <property type="match status" value="1"/>
</dbReference>
<accession>A0A2I7N4N1</accession>
<dbReference type="EC" id="2.4.2.10" evidence="9"/>
<dbReference type="Proteomes" id="UP000236655">
    <property type="component" value="Chromosome"/>
</dbReference>
<evidence type="ECO:0000313" key="12">
    <source>
        <dbReference type="Proteomes" id="UP000236655"/>
    </source>
</evidence>
<dbReference type="GO" id="GO:0044205">
    <property type="term" value="P:'de novo' UMP biosynthetic process"/>
    <property type="evidence" value="ECO:0007669"/>
    <property type="project" value="UniProtKB-UniRule"/>
</dbReference>
<dbReference type="SUPFAM" id="SSF53271">
    <property type="entry name" value="PRTase-like"/>
    <property type="match status" value="1"/>
</dbReference>
<evidence type="ECO:0000256" key="1">
    <source>
        <dbReference type="ARBA" id="ARBA00004861"/>
    </source>
</evidence>
<evidence type="ECO:0000256" key="7">
    <source>
        <dbReference type="ARBA" id="ARBA00023239"/>
    </source>
</evidence>
<dbReference type="EMBL" id="CP024847">
    <property type="protein sequence ID" value="AUR51419.1"/>
    <property type="molecule type" value="Genomic_DNA"/>
</dbReference>
<evidence type="ECO:0000256" key="4">
    <source>
        <dbReference type="ARBA" id="ARBA00022679"/>
    </source>
</evidence>
<evidence type="ECO:0000259" key="10">
    <source>
        <dbReference type="Pfam" id="PF00156"/>
    </source>
</evidence>
<comment type="cofactor">
    <cofactor evidence="9">
        <name>Mg(2+)</name>
        <dbReference type="ChEBI" id="CHEBI:18420"/>
    </cofactor>
</comment>
<comment type="pathway">
    <text evidence="2 9">Pyrimidine metabolism; UMP biosynthesis via de novo pathway; UMP from orotate: step 1/2.</text>
</comment>
<reference evidence="12" key="1">
    <citation type="submission" date="2017-11" db="EMBL/GenBank/DDBJ databases">
        <authorList>
            <person name="Chan K.G."/>
            <person name="Lee L.S."/>
        </authorList>
    </citation>
    <scope>NUCLEOTIDE SEQUENCE [LARGE SCALE GENOMIC DNA]</scope>
    <source>
        <strain evidence="12">DSM 100970</strain>
    </source>
</reference>
<dbReference type="GO" id="GO:0004590">
    <property type="term" value="F:orotidine-5'-phosphate decarboxylase activity"/>
    <property type="evidence" value="ECO:0007669"/>
    <property type="project" value="TreeGrafter"/>
</dbReference>
<evidence type="ECO:0000256" key="9">
    <source>
        <dbReference type="HAMAP-Rule" id="MF_01208"/>
    </source>
</evidence>
<dbReference type="CDD" id="cd06223">
    <property type="entry name" value="PRTases_typeI"/>
    <property type="match status" value="1"/>
</dbReference>
<dbReference type="InterPro" id="IPR029057">
    <property type="entry name" value="PRTase-like"/>
</dbReference>
<dbReference type="HAMAP" id="MF_01208">
    <property type="entry name" value="PyrE"/>
    <property type="match status" value="1"/>
</dbReference>
<dbReference type="OrthoDB" id="9779060at2"/>
<keyword evidence="8" id="KW-0511">Multifunctional enzyme</keyword>
<evidence type="ECO:0000256" key="6">
    <source>
        <dbReference type="ARBA" id="ARBA00022975"/>
    </source>
</evidence>
<evidence type="ECO:0000256" key="5">
    <source>
        <dbReference type="ARBA" id="ARBA00022793"/>
    </source>
</evidence>
<feature type="binding site" evidence="9">
    <location>
        <position position="89"/>
    </location>
    <ligand>
        <name>5-phospho-alpha-D-ribose 1-diphosphate</name>
        <dbReference type="ChEBI" id="CHEBI:58017"/>
        <note>ligand shared between dimeric partners</note>
    </ligand>
</feature>
<dbReference type="FunFam" id="3.40.50.2020:FF:000025">
    <property type="entry name" value="Uridine monophosphate synthetase"/>
    <property type="match status" value="1"/>
</dbReference>
<dbReference type="Gene3D" id="3.40.50.2020">
    <property type="match status" value="1"/>
</dbReference>
<evidence type="ECO:0000256" key="2">
    <source>
        <dbReference type="ARBA" id="ARBA00004889"/>
    </source>
</evidence>
<comment type="caution">
    <text evidence="9">Lacks conserved residue(s) required for the propagation of feature annotation.</text>
</comment>
<evidence type="ECO:0000256" key="3">
    <source>
        <dbReference type="ARBA" id="ARBA00022676"/>
    </source>
</evidence>
<comment type="similarity">
    <text evidence="9">Belongs to the purine/pyrimidine phosphoribosyltransferase family. PyrE subfamily.</text>
</comment>
<dbReference type="InterPro" id="IPR000836">
    <property type="entry name" value="PRTase_dom"/>
</dbReference>
<keyword evidence="7" id="KW-0456">Lyase</keyword>
<keyword evidence="12" id="KW-1185">Reference proteome</keyword>
<dbReference type="GO" id="GO:0019856">
    <property type="term" value="P:pyrimidine nucleobase biosynthetic process"/>
    <property type="evidence" value="ECO:0007669"/>
    <property type="project" value="TreeGrafter"/>
</dbReference>
<proteinExistence type="inferred from homology"/>
<gene>
    <name evidence="9" type="primary">pyrE</name>
    <name evidence="11" type="ORF">CUN60_03605</name>
</gene>
<feature type="binding site" evidence="9">
    <location>
        <position position="119"/>
    </location>
    <ligand>
        <name>orotate</name>
        <dbReference type="ChEBI" id="CHEBI:30839"/>
    </ligand>
</feature>
<protein>
    <recommendedName>
        <fullName evidence="9">Orotate phosphoribosyltransferase</fullName>
        <shortName evidence="9">OPRT</shortName>
        <shortName evidence="9">OPRTase</shortName>
        <ecNumber evidence="9">2.4.2.10</ecNumber>
    </recommendedName>
</protein>
<dbReference type="RefSeq" id="WP_102950718.1">
    <property type="nucleotide sequence ID" value="NZ_CP024847.1"/>
</dbReference>
<dbReference type="GO" id="GO:0000287">
    <property type="term" value="F:magnesium ion binding"/>
    <property type="evidence" value="ECO:0007669"/>
    <property type="project" value="UniProtKB-UniRule"/>
</dbReference>
<name>A0A2I7N4N1_9NEIS</name>
<keyword evidence="4 9" id="KW-0808">Transferase</keyword>
<dbReference type="UniPathway" id="UPA00070">
    <property type="reaction ID" value="UER00119"/>
</dbReference>
<dbReference type="Pfam" id="PF00156">
    <property type="entry name" value="Pribosyltran"/>
    <property type="match status" value="1"/>
</dbReference>
<feature type="binding site" description="in other chain" evidence="9">
    <location>
        <position position="23"/>
    </location>
    <ligand>
        <name>5-phospho-alpha-D-ribose 1-diphosphate</name>
        <dbReference type="ChEBI" id="CHEBI:58017"/>
        <note>ligand shared between dimeric partners</note>
    </ligand>
</feature>